<organism evidence="1 2">
    <name type="scientific">Chaetomium tenue</name>
    <dbReference type="NCBI Taxonomy" id="1854479"/>
    <lineage>
        <taxon>Eukaryota</taxon>
        <taxon>Fungi</taxon>
        <taxon>Dikarya</taxon>
        <taxon>Ascomycota</taxon>
        <taxon>Pezizomycotina</taxon>
        <taxon>Sordariomycetes</taxon>
        <taxon>Sordariomycetidae</taxon>
        <taxon>Sordariales</taxon>
        <taxon>Chaetomiaceae</taxon>
        <taxon>Chaetomium</taxon>
    </lineage>
</organism>
<name>A0ACB7NX50_9PEZI</name>
<dbReference type="EMBL" id="JAGIZQ010000008">
    <property type="protein sequence ID" value="KAH6613389.1"/>
    <property type="molecule type" value="Genomic_DNA"/>
</dbReference>
<sequence length="204" mass="22877">MCVCQHPQCGDAPFPEGVFLCFSRPAVVTRREQKEISCSGHSYPTELFCRVRTAWMQTRLCRREDSTGLRGERGGGGGMDSVRGFGVSLGVLSLSRGWTLTYWAYFLCSHSFSLVHPTRLRLQIEQTAKSCCAVAAHIISRARNDWQKEEAASSSVFRTHPRLLRLRLFSVAGDVVSSRQELFQDPDSSVLVYDPKALTGLWSR</sequence>
<comment type="caution">
    <text evidence="1">The sequence shown here is derived from an EMBL/GenBank/DDBJ whole genome shotgun (WGS) entry which is preliminary data.</text>
</comment>
<protein>
    <submittedName>
        <fullName evidence="1">Uncharacterized protein</fullName>
    </submittedName>
</protein>
<dbReference type="Proteomes" id="UP000724584">
    <property type="component" value="Unassembled WGS sequence"/>
</dbReference>
<gene>
    <name evidence="1" type="ORF">F5144DRAFT_402606</name>
</gene>
<accession>A0ACB7NX50</accession>
<keyword evidence="2" id="KW-1185">Reference proteome</keyword>
<evidence type="ECO:0000313" key="1">
    <source>
        <dbReference type="EMBL" id="KAH6613389.1"/>
    </source>
</evidence>
<proteinExistence type="predicted"/>
<reference evidence="1 2" key="1">
    <citation type="journal article" date="2021" name="Nat. Commun.">
        <title>Genetic determinants of endophytism in the Arabidopsis root mycobiome.</title>
        <authorList>
            <person name="Mesny F."/>
            <person name="Miyauchi S."/>
            <person name="Thiergart T."/>
            <person name="Pickel B."/>
            <person name="Atanasova L."/>
            <person name="Karlsson M."/>
            <person name="Huettel B."/>
            <person name="Barry K.W."/>
            <person name="Haridas S."/>
            <person name="Chen C."/>
            <person name="Bauer D."/>
            <person name="Andreopoulos W."/>
            <person name="Pangilinan J."/>
            <person name="LaButti K."/>
            <person name="Riley R."/>
            <person name="Lipzen A."/>
            <person name="Clum A."/>
            <person name="Drula E."/>
            <person name="Henrissat B."/>
            <person name="Kohler A."/>
            <person name="Grigoriev I.V."/>
            <person name="Martin F.M."/>
            <person name="Hacquard S."/>
        </authorList>
    </citation>
    <scope>NUCLEOTIDE SEQUENCE [LARGE SCALE GENOMIC DNA]</scope>
    <source>
        <strain evidence="1 2">MPI-SDFR-AT-0079</strain>
    </source>
</reference>
<evidence type="ECO:0000313" key="2">
    <source>
        <dbReference type="Proteomes" id="UP000724584"/>
    </source>
</evidence>